<dbReference type="Proteomes" id="UP000032141">
    <property type="component" value="Chromosome C9"/>
</dbReference>
<dbReference type="InterPro" id="IPR036397">
    <property type="entry name" value="RNaseH_sf"/>
</dbReference>
<dbReference type="PANTHER" id="PTHR47074">
    <property type="entry name" value="BNAC02G40300D PROTEIN"/>
    <property type="match status" value="1"/>
</dbReference>
<dbReference type="SUPFAM" id="SSF53098">
    <property type="entry name" value="Ribonuclease H-like"/>
    <property type="match status" value="1"/>
</dbReference>
<dbReference type="InterPro" id="IPR052929">
    <property type="entry name" value="RNase_H-like_EbsB-rel"/>
</dbReference>
<evidence type="ECO:0000313" key="2">
    <source>
        <dbReference type="EnsemblPlants" id="Bo9g141270.1"/>
    </source>
</evidence>
<evidence type="ECO:0000313" key="3">
    <source>
        <dbReference type="Proteomes" id="UP000032141"/>
    </source>
</evidence>
<protein>
    <recommendedName>
        <fullName evidence="1">RNase H type-1 domain-containing protein</fullName>
    </recommendedName>
</protein>
<dbReference type="OMA" id="AWEMANF"/>
<dbReference type="InterPro" id="IPR044730">
    <property type="entry name" value="RNase_H-like_dom_plant"/>
</dbReference>
<dbReference type="InterPro" id="IPR012337">
    <property type="entry name" value="RNaseH-like_sf"/>
</dbReference>
<sequence>MLKHDDLPPLGLTDDALLPWLLWDLWKARNLMVFEGKCFQVEDIITKAVVDARAWEMANFQTRIQEKKAPSSRIPSSAPACWIDGAWPEATLTGGIGWIIKSEGGEVLCRGSSNRSHVGSALMAEALALREALRKAKDLNLHSLQIFLDSQVLVSSLCKGLDLNEITGVLHDIKNLATLFCPLSFSFISRLENSQDDSLAKSGLDCFMLA</sequence>
<proteinExistence type="predicted"/>
<keyword evidence="3" id="KW-1185">Reference proteome</keyword>
<dbReference type="HOGENOM" id="CLU_000680_5_2_1"/>
<dbReference type="Gramene" id="Bo9g141270.1">
    <property type="protein sequence ID" value="Bo9g141270.1"/>
    <property type="gene ID" value="Bo9g141270"/>
</dbReference>
<reference evidence="2 3" key="1">
    <citation type="journal article" date="2014" name="Genome Biol.">
        <title>Transcriptome and methylome profiling reveals relics of genome dominance in the mesopolyploid Brassica oleracea.</title>
        <authorList>
            <person name="Parkin I.A."/>
            <person name="Koh C."/>
            <person name="Tang H."/>
            <person name="Robinson S.J."/>
            <person name="Kagale S."/>
            <person name="Clarke W.E."/>
            <person name="Town C.D."/>
            <person name="Nixon J."/>
            <person name="Krishnakumar V."/>
            <person name="Bidwell S.L."/>
            <person name="Denoeud F."/>
            <person name="Belcram H."/>
            <person name="Links M.G."/>
            <person name="Just J."/>
            <person name="Clarke C."/>
            <person name="Bender T."/>
            <person name="Huebert T."/>
            <person name="Mason A.S."/>
            <person name="Pires J.C."/>
            <person name="Barker G."/>
            <person name="Moore J."/>
            <person name="Walley P.G."/>
            <person name="Manoli S."/>
            <person name="Batley J."/>
            <person name="Edwards D."/>
            <person name="Nelson M.N."/>
            <person name="Wang X."/>
            <person name="Paterson A.H."/>
            <person name="King G."/>
            <person name="Bancroft I."/>
            <person name="Chalhoub B."/>
            <person name="Sharpe A.G."/>
        </authorList>
    </citation>
    <scope>NUCLEOTIDE SEQUENCE</scope>
    <source>
        <strain evidence="2 3">cv. TO1000</strain>
    </source>
</reference>
<dbReference type="Pfam" id="PF13456">
    <property type="entry name" value="RVT_3"/>
    <property type="match status" value="1"/>
</dbReference>
<name>A0A0D3ED12_BRAOL</name>
<evidence type="ECO:0000259" key="1">
    <source>
        <dbReference type="Pfam" id="PF13456"/>
    </source>
</evidence>
<dbReference type="EnsemblPlants" id="Bo9g141270.1">
    <property type="protein sequence ID" value="Bo9g141270.1"/>
    <property type="gene ID" value="Bo9g141270"/>
</dbReference>
<dbReference type="GO" id="GO:0003676">
    <property type="term" value="F:nucleic acid binding"/>
    <property type="evidence" value="ECO:0007669"/>
    <property type="project" value="InterPro"/>
</dbReference>
<feature type="domain" description="RNase H type-1" evidence="1">
    <location>
        <begin position="84"/>
        <end position="202"/>
    </location>
</feature>
<accession>A0A0D3ED12</accession>
<dbReference type="InterPro" id="IPR002156">
    <property type="entry name" value="RNaseH_domain"/>
</dbReference>
<dbReference type="AlphaFoldDB" id="A0A0D3ED12"/>
<reference evidence="2" key="2">
    <citation type="submission" date="2015-03" db="UniProtKB">
        <authorList>
            <consortium name="EnsemblPlants"/>
        </authorList>
    </citation>
    <scope>IDENTIFICATION</scope>
</reference>
<dbReference type="eggNOG" id="KOG1075">
    <property type="taxonomic scope" value="Eukaryota"/>
</dbReference>
<dbReference type="STRING" id="109376.A0A0D3ED12"/>
<dbReference type="PANTHER" id="PTHR47074:SF11">
    <property type="entry name" value="REVERSE TRANSCRIPTASE-LIKE PROTEIN"/>
    <property type="match status" value="1"/>
</dbReference>
<organism evidence="2 3">
    <name type="scientific">Brassica oleracea var. oleracea</name>
    <dbReference type="NCBI Taxonomy" id="109376"/>
    <lineage>
        <taxon>Eukaryota</taxon>
        <taxon>Viridiplantae</taxon>
        <taxon>Streptophyta</taxon>
        <taxon>Embryophyta</taxon>
        <taxon>Tracheophyta</taxon>
        <taxon>Spermatophyta</taxon>
        <taxon>Magnoliopsida</taxon>
        <taxon>eudicotyledons</taxon>
        <taxon>Gunneridae</taxon>
        <taxon>Pentapetalae</taxon>
        <taxon>rosids</taxon>
        <taxon>malvids</taxon>
        <taxon>Brassicales</taxon>
        <taxon>Brassicaceae</taxon>
        <taxon>Brassiceae</taxon>
        <taxon>Brassica</taxon>
    </lineage>
</organism>
<dbReference type="GO" id="GO:0004523">
    <property type="term" value="F:RNA-DNA hybrid ribonuclease activity"/>
    <property type="evidence" value="ECO:0007669"/>
    <property type="project" value="InterPro"/>
</dbReference>
<dbReference type="CDD" id="cd06222">
    <property type="entry name" value="RNase_H_like"/>
    <property type="match status" value="1"/>
</dbReference>
<dbReference type="Gene3D" id="3.30.420.10">
    <property type="entry name" value="Ribonuclease H-like superfamily/Ribonuclease H"/>
    <property type="match status" value="1"/>
</dbReference>